<protein>
    <submittedName>
        <fullName evidence="1">Uncharacterized protein</fullName>
    </submittedName>
</protein>
<organism evidence="1">
    <name type="scientific">Anguilla anguilla</name>
    <name type="common">European freshwater eel</name>
    <name type="synonym">Muraena anguilla</name>
    <dbReference type="NCBI Taxonomy" id="7936"/>
    <lineage>
        <taxon>Eukaryota</taxon>
        <taxon>Metazoa</taxon>
        <taxon>Chordata</taxon>
        <taxon>Craniata</taxon>
        <taxon>Vertebrata</taxon>
        <taxon>Euteleostomi</taxon>
        <taxon>Actinopterygii</taxon>
        <taxon>Neopterygii</taxon>
        <taxon>Teleostei</taxon>
        <taxon>Anguilliformes</taxon>
        <taxon>Anguillidae</taxon>
        <taxon>Anguilla</taxon>
    </lineage>
</organism>
<reference evidence="1" key="2">
    <citation type="journal article" date="2015" name="Fish Shellfish Immunol.">
        <title>Early steps in the European eel (Anguilla anguilla)-Vibrio vulnificus interaction in the gills: Role of the RtxA13 toxin.</title>
        <authorList>
            <person name="Callol A."/>
            <person name="Pajuelo D."/>
            <person name="Ebbesson L."/>
            <person name="Teles M."/>
            <person name="MacKenzie S."/>
            <person name="Amaro C."/>
        </authorList>
    </citation>
    <scope>NUCLEOTIDE SEQUENCE</scope>
</reference>
<proteinExistence type="predicted"/>
<dbReference type="AlphaFoldDB" id="A0A0E9SU20"/>
<sequence>MFYVNNYHSNFLTKIGFKKFNGSP</sequence>
<reference evidence="1" key="1">
    <citation type="submission" date="2014-11" db="EMBL/GenBank/DDBJ databases">
        <authorList>
            <person name="Amaro Gonzalez C."/>
        </authorList>
    </citation>
    <scope>NUCLEOTIDE SEQUENCE</scope>
</reference>
<accession>A0A0E9SU20</accession>
<evidence type="ECO:0000313" key="1">
    <source>
        <dbReference type="EMBL" id="JAH44727.1"/>
    </source>
</evidence>
<dbReference type="EMBL" id="GBXM01063850">
    <property type="protein sequence ID" value="JAH44727.1"/>
    <property type="molecule type" value="Transcribed_RNA"/>
</dbReference>
<name>A0A0E9SU20_ANGAN</name>